<name>A0A0R1QD02_9LACO</name>
<proteinExistence type="predicted"/>
<sequence>MTQTSWLDSREAAVAHLHEVLNHPATKENNLELVNQLRAQSGDRPLTMTEYLDVLEKSRRGIHSYDEEPQTKTFFQRLRQALKNSRDAFKTTMRK</sequence>
<organism evidence="1 2">
    <name type="scientific">Lacticaseibacillus manihotivorans DSM 13343 = JCM 12514</name>
    <dbReference type="NCBI Taxonomy" id="1423769"/>
    <lineage>
        <taxon>Bacteria</taxon>
        <taxon>Bacillati</taxon>
        <taxon>Bacillota</taxon>
        <taxon>Bacilli</taxon>
        <taxon>Lactobacillales</taxon>
        <taxon>Lactobacillaceae</taxon>
        <taxon>Lacticaseibacillus</taxon>
    </lineage>
</organism>
<reference evidence="1 2" key="1">
    <citation type="journal article" date="2015" name="Genome Announc.">
        <title>Expanding the biotechnology potential of lactobacilli through comparative genomics of 213 strains and associated genera.</title>
        <authorList>
            <person name="Sun Z."/>
            <person name="Harris H.M."/>
            <person name="McCann A."/>
            <person name="Guo C."/>
            <person name="Argimon S."/>
            <person name="Zhang W."/>
            <person name="Yang X."/>
            <person name="Jeffery I.B."/>
            <person name="Cooney J.C."/>
            <person name="Kagawa T.F."/>
            <person name="Liu W."/>
            <person name="Song Y."/>
            <person name="Salvetti E."/>
            <person name="Wrobel A."/>
            <person name="Rasinkangas P."/>
            <person name="Parkhill J."/>
            <person name="Rea M.C."/>
            <person name="O'Sullivan O."/>
            <person name="Ritari J."/>
            <person name="Douillard F.P."/>
            <person name="Paul Ross R."/>
            <person name="Yang R."/>
            <person name="Briner A.E."/>
            <person name="Felis G.E."/>
            <person name="de Vos W.M."/>
            <person name="Barrangou R."/>
            <person name="Klaenhammer T.R."/>
            <person name="Caufield P.W."/>
            <person name="Cui Y."/>
            <person name="Zhang H."/>
            <person name="O'Toole P.W."/>
        </authorList>
    </citation>
    <scope>NUCLEOTIDE SEQUENCE [LARGE SCALE GENOMIC DNA]</scope>
    <source>
        <strain evidence="1 2">DSM 13343</strain>
    </source>
</reference>
<dbReference type="AlphaFoldDB" id="A0A0R1QD02"/>
<gene>
    <name evidence="1" type="ORF">FD01_GL001867</name>
</gene>
<dbReference type="EMBL" id="AZEU01000222">
    <property type="protein sequence ID" value="KRL42598.1"/>
    <property type="molecule type" value="Genomic_DNA"/>
</dbReference>
<evidence type="ECO:0000313" key="1">
    <source>
        <dbReference type="EMBL" id="KRL42598.1"/>
    </source>
</evidence>
<dbReference type="RefSeq" id="WP_056964460.1">
    <property type="nucleotide sequence ID" value="NZ_AZEU01000222.1"/>
</dbReference>
<keyword evidence="2" id="KW-1185">Reference proteome</keyword>
<accession>A0A0R1QD02</accession>
<dbReference type="PATRIC" id="fig|1423769.4.peg.2002"/>
<comment type="caution">
    <text evidence="1">The sequence shown here is derived from an EMBL/GenBank/DDBJ whole genome shotgun (WGS) entry which is preliminary data.</text>
</comment>
<protein>
    <submittedName>
        <fullName evidence="1">Uncharacterized protein</fullName>
    </submittedName>
</protein>
<evidence type="ECO:0000313" key="2">
    <source>
        <dbReference type="Proteomes" id="UP000051790"/>
    </source>
</evidence>
<dbReference type="Proteomes" id="UP000051790">
    <property type="component" value="Unassembled WGS sequence"/>
</dbReference>